<protein>
    <submittedName>
        <fullName evidence="3">Uncharacterized membrane protein</fullName>
    </submittedName>
</protein>
<feature type="transmembrane region" description="Helical" evidence="1">
    <location>
        <begin position="112"/>
        <end position="131"/>
    </location>
</feature>
<proteinExistence type="predicted"/>
<feature type="transmembrane region" description="Helical" evidence="1">
    <location>
        <begin position="352"/>
        <end position="372"/>
    </location>
</feature>
<sequence length="387" mass="44596">MKRIDSIDFTRGLVMIIMALDHVRDLMHTTALTQDPTNLETTTAGLFLTRWITHLCAPTFVFLSGTSAYISLKNSTDIQAGRKFLISRGLWLILLEFTVITLGLWADIKFRMMVFQVIGAIGLGLICLSLMLKLSSKIIGIIGLIIILGHNLLQSVSFNDSTTLRIFWAFLFRLDVFPVTPNFTFAVLYPFIPWFGIMLTGYACGQLFLLEESKRRKTLFLTGLYVLAFFVILRFANFYGDPIPWKSQKTPLFTFLSFISIFKYPPSLLYTSLTLGIMFLTLAAADGVRNRLVSIVSVYGKVPLFYYILHWYLIHSLMFLLMFYQGFTWKELPFGAFQFGRPPANSGVELPYIYMIWAFVVITLYPLCRWYNGYKAAHREKKWLRYI</sequence>
<evidence type="ECO:0000259" key="2">
    <source>
        <dbReference type="Pfam" id="PF07786"/>
    </source>
</evidence>
<feature type="domain" description="Heparan-alpha-glucosaminide N-acetyltransferase catalytic" evidence="2">
    <location>
        <begin position="3"/>
        <end position="218"/>
    </location>
</feature>
<evidence type="ECO:0000313" key="4">
    <source>
        <dbReference type="Proteomes" id="UP000199532"/>
    </source>
</evidence>
<dbReference type="PANTHER" id="PTHR40407:SF1">
    <property type="entry name" value="HEPARAN-ALPHA-GLUCOSAMINIDE N-ACETYLTRANSFERASE CATALYTIC DOMAIN-CONTAINING PROTEIN"/>
    <property type="match status" value="1"/>
</dbReference>
<feature type="transmembrane region" description="Helical" evidence="1">
    <location>
        <begin position="219"/>
        <end position="240"/>
    </location>
</feature>
<accession>A0A1H6X393</accession>
<reference evidence="3 4" key="1">
    <citation type="submission" date="2016-10" db="EMBL/GenBank/DDBJ databases">
        <authorList>
            <person name="de Groot N.N."/>
        </authorList>
    </citation>
    <scope>NUCLEOTIDE SEQUENCE [LARGE SCALE GENOMIC DNA]</scope>
    <source>
        <strain evidence="3 4">DSM 19938</strain>
    </source>
</reference>
<feature type="transmembrane region" description="Helical" evidence="1">
    <location>
        <begin position="138"/>
        <end position="158"/>
    </location>
</feature>
<feature type="transmembrane region" description="Helical" evidence="1">
    <location>
        <begin position="84"/>
        <end position="106"/>
    </location>
</feature>
<dbReference type="PANTHER" id="PTHR40407">
    <property type="entry name" value="MEMBRANE PROTEIN-LIKE PROTEIN"/>
    <property type="match status" value="1"/>
</dbReference>
<dbReference type="EMBL" id="FNXY01000005">
    <property type="protein sequence ID" value="SEJ19520.1"/>
    <property type="molecule type" value="Genomic_DNA"/>
</dbReference>
<keyword evidence="4" id="KW-1185">Reference proteome</keyword>
<keyword evidence="1" id="KW-0472">Membrane</keyword>
<gene>
    <name evidence="3" type="ORF">SAMN04487995_3708</name>
</gene>
<dbReference type="AlphaFoldDB" id="A0A1H6X393"/>
<feature type="transmembrane region" description="Helical" evidence="1">
    <location>
        <begin position="51"/>
        <end position="72"/>
    </location>
</feature>
<dbReference type="Proteomes" id="UP000199532">
    <property type="component" value="Unassembled WGS sequence"/>
</dbReference>
<dbReference type="RefSeq" id="WP_090337683.1">
    <property type="nucleotide sequence ID" value="NZ_FNXY01000005.1"/>
</dbReference>
<evidence type="ECO:0000313" key="3">
    <source>
        <dbReference type="EMBL" id="SEJ19520.1"/>
    </source>
</evidence>
<feature type="transmembrane region" description="Helical" evidence="1">
    <location>
        <begin position="252"/>
        <end position="283"/>
    </location>
</feature>
<dbReference type="InterPro" id="IPR012429">
    <property type="entry name" value="HGSNAT_cat"/>
</dbReference>
<name>A0A1H6X393_9BACT</name>
<dbReference type="OrthoDB" id="508112at2"/>
<dbReference type="Pfam" id="PF07786">
    <property type="entry name" value="HGSNAT_cat"/>
    <property type="match status" value="1"/>
</dbReference>
<dbReference type="STRING" id="408657.SAMN04487995_3708"/>
<keyword evidence="1" id="KW-1133">Transmembrane helix</keyword>
<keyword evidence="1" id="KW-0812">Transmembrane</keyword>
<feature type="transmembrane region" description="Helical" evidence="1">
    <location>
        <begin position="191"/>
        <end position="210"/>
    </location>
</feature>
<evidence type="ECO:0000256" key="1">
    <source>
        <dbReference type="SAM" id="Phobius"/>
    </source>
</evidence>
<organism evidence="3 4">
    <name type="scientific">Dyadobacter koreensis</name>
    <dbReference type="NCBI Taxonomy" id="408657"/>
    <lineage>
        <taxon>Bacteria</taxon>
        <taxon>Pseudomonadati</taxon>
        <taxon>Bacteroidota</taxon>
        <taxon>Cytophagia</taxon>
        <taxon>Cytophagales</taxon>
        <taxon>Spirosomataceae</taxon>
        <taxon>Dyadobacter</taxon>
    </lineage>
</organism>